<evidence type="ECO:0000256" key="1">
    <source>
        <dbReference type="ARBA" id="ARBA00004651"/>
    </source>
</evidence>
<feature type="transmembrane region" description="Helical" evidence="9">
    <location>
        <begin position="191"/>
        <end position="215"/>
    </location>
</feature>
<comment type="similarity">
    <text evidence="2 9">Belongs to the CN hydrolase family. Apolipoprotein N-acyltransferase subfamily.</text>
</comment>
<dbReference type="Pfam" id="PF20154">
    <property type="entry name" value="LNT_N"/>
    <property type="match status" value="1"/>
</dbReference>
<keyword evidence="12" id="KW-1185">Reference proteome</keyword>
<dbReference type="Pfam" id="PF00795">
    <property type="entry name" value="CN_hydrolase"/>
    <property type="match status" value="1"/>
</dbReference>
<keyword evidence="5 9" id="KW-0812">Transmembrane</keyword>
<evidence type="ECO:0000313" key="11">
    <source>
        <dbReference type="EMBL" id="BCO29004.1"/>
    </source>
</evidence>
<dbReference type="InterPro" id="IPR004563">
    <property type="entry name" value="Apolipo_AcylTrfase"/>
</dbReference>
<evidence type="ECO:0000256" key="2">
    <source>
        <dbReference type="ARBA" id="ARBA00010065"/>
    </source>
</evidence>
<feature type="transmembrane region" description="Helical" evidence="9">
    <location>
        <begin position="222"/>
        <end position="240"/>
    </location>
</feature>
<dbReference type="InterPro" id="IPR036526">
    <property type="entry name" value="C-N_Hydrolase_sf"/>
</dbReference>
<reference evidence="11 12" key="1">
    <citation type="journal article" date="2021" name="Microbiol. Spectr.">
        <title>A Single Bacterium Capable of Oxidation and Reduction of Iron at Circumneutral pH.</title>
        <authorList>
            <person name="Kato S."/>
            <person name="Ohkuma M."/>
        </authorList>
    </citation>
    <scope>NUCLEOTIDE SEQUENCE [LARGE SCALE GENOMIC DNA]</scope>
    <source>
        <strain evidence="11 12">MIZ03</strain>
    </source>
</reference>
<feature type="domain" description="CN hydrolase" evidence="10">
    <location>
        <begin position="256"/>
        <end position="498"/>
    </location>
</feature>
<dbReference type="InterPro" id="IPR045378">
    <property type="entry name" value="LNT_N"/>
</dbReference>
<name>A0ABM7MS80_9BURK</name>
<dbReference type="PANTHER" id="PTHR38686">
    <property type="entry name" value="APOLIPOPROTEIN N-ACYLTRANSFERASE"/>
    <property type="match status" value="1"/>
</dbReference>
<dbReference type="SUPFAM" id="SSF56317">
    <property type="entry name" value="Carbon-nitrogen hydrolase"/>
    <property type="match status" value="1"/>
</dbReference>
<accession>A0ABM7MS80</accession>
<evidence type="ECO:0000256" key="7">
    <source>
        <dbReference type="ARBA" id="ARBA00023136"/>
    </source>
</evidence>
<dbReference type="CDD" id="cd07571">
    <property type="entry name" value="ALP_N-acyl_transferase"/>
    <property type="match status" value="1"/>
</dbReference>
<gene>
    <name evidence="9" type="primary">lnt</name>
    <name evidence="11" type="ORF">MIZ03_3914</name>
</gene>
<keyword evidence="8 9" id="KW-0012">Acyltransferase</keyword>
<evidence type="ECO:0000313" key="12">
    <source>
        <dbReference type="Proteomes" id="UP000824366"/>
    </source>
</evidence>
<evidence type="ECO:0000256" key="9">
    <source>
        <dbReference type="HAMAP-Rule" id="MF_01148"/>
    </source>
</evidence>
<dbReference type="PROSITE" id="PS50263">
    <property type="entry name" value="CN_HYDROLASE"/>
    <property type="match status" value="1"/>
</dbReference>
<dbReference type="HAMAP" id="MF_01148">
    <property type="entry name" value="Lnt"/>
    <property type="match status" value="1"/>
</dbReference>
<proteinExistence type="inferred from homology"/>
<dbReference type="PANTHER" id="PTHR38686:SF1">
    <property type="entry name" value="APOLIPOPROTEIN N-ACYLTRANSFERASE"/>
    <property type="match status" value="1"/>
</dbReference>
<comment type="catalytic activity">
    <reaction evidence="9">
        <text>N-terminal S-1,2-diacyl-sn-glyceryl-L-cysteinyl-[lipoprotein] + a glycerophospholipid = N-acyl-S-1,2-diacyl-sn-glyceryl-L-cysteinyl-[lipoprotein] + a 2-acyl-sn-glycero-3-phospholipid + H(+)</text>
        <dbReference type="Rhea" id="RHEA:48228"/>
        <dbReference type="Rhea" id="RHEA-COMP:14681"/>
        <dbReference type="Rhea" id="RHEA-COMP:14684"/>
        <dbReference type="ChEBI" id="CHEBI:15378"/>
        <dbReference type="ChEBI" id="CHEBI:136912"/>
        <dbReference type="ChEBI" id="CHEBI:140656"/>
        <dbReference type="ChEBI" id="CHEBI:140657"/>
        <dbReference type="ChEBI" id="CHEBI:140660"/>
        <dbReference type="EC" id="2.3.1.269"/>
    </reaction>
</comment>
<evidence type="ECO:0000256" key="6">
    <source>
        <dbReference type="ARBA" id="ARBA00022989"/>
    </source>
</evidence>
<evidence type="ECO:0000256" key="4">
    <source>
        <dbReference type="ARBA" id="ARBA00022679"/>
    </source>
</evidence>
<keyword evidence="4 9" id="KW-0808">Transferase</keyword>
<dbReference type="RefSeq" id="WP_223904904.1">
    <property type="nucleotide sequence ID" value="NZ_AP024238.1"/>
</dbReference>
<comment type="pathway">
    <text evidence="9">Protein modification; lipoprotein biosynthesis (N-acyl transfer).</text>
</comment>
<feature type="transmembrane region" description="Helical" evidence="9">
    <location>
        <begin position="118"/>
        <end position="141"/>
    </location>
</feature>
<feature type="transmembrane region" description="Helical" evidence="9">
    <location>
        <begin position="88"/>
        <end position="106"/>
    </location>
</feature>
<feature type="transmembrane region" description="Helical" evidence="9">
    <location>
        <begin position="153"/>
        <end position="179"/>
    </location>
</feature>
<keyword evidence="7 9" id="KW-0472">Membrane</keyword>
<dbReference type="EC" id="2.3.1.269" evidence="9"/>
<organism evidence="11 12">
    <name type="scientific">Rhodoferax lithotrophicus</name>
    <dbReference type="NCBI Taxonomy" id="2798804"/>
    <lineage>
        <taxon>Bacteria</taxon>
        <taxon>Pseudomonadati</taxon>
        <taxon>Pseudomonadota</taxon>
        <taxon>Betaproteobacteria</taxon>
        <taxon>Burkholderiales</taxon>
        <taxon>Comamonadaceae</taxon>
        <taxon>Rhodoferax</taxon>
    </lineage>
</organism>
<dbReference type="InterPro" id="IPR003010">
    <property type="entry name" value="C-N_Hydrolase"/>
</dbReference>
<keyword evidence="6 9" id="KW-1133">Transmembrane helix</keyword>
<dbReference type="Proteomes" id="UP000824366">
    <property type="component" value="Chromosome"/>
</dbReference>
<protein>
    <recommendedName>
        <fullName evidence="9">Apolipoprotein N-acyltransferase</fullName>
        <shortName evidence="9">ALP N-acyltransferase</shortName>
        <ecNumber evidence="9">2.3.1.269</ecNumber>
    </recommendedName>
</protein>
<feature type="transmembrane region" description="Helical" evidence="9">
    <location>
        <begin position="52"/>
        <end position="76"/>
    </location>
</feature>
<evidence type="ECO:0000256" key="8">
    <source>
        <dbReference type="ARBA" id="ARBA00023315"/>
    </source>
</evidence>
<dbReference type="NCBIfam" id="TIGR00546">
    <property type="entry name" value="lnt"/>
    <property type="match status" value="1"/>
</dbReference>
<dbReference type="EMBL" id="AP024238">
    <property type="protein sequence ID" value="BCO29004.1"/>
    <property type="molecule type" value="Genomic_DNA"/>
</dbReference>
<dbReference type="Gene3D" id="3.60.110.10">
    <property type="entry name" value="Carbon-nitrogen hydrolase"/>
    <property type="match status" value="1"/>
</dbReference>
<comment type="subcellular location">
    <subcellularLocation>
        <location evidence="1 9">Cell membrane</location>
        <topology evidence="1 9">Multi-pass membrane protein</topology>
    </subcellularLocation>
</comment>
<comment type="function">
    <text evidence="9">Catalyzes the phospholipid dependent N-acylation of the N-terminal cysteine of apolipoprotein, the last step in lipoprotein maturation.</text>
</comment>
<evidence type="ECO:0000259" key="10">
    <source>
        <dbReference type="PROSITE" id="PS50263"/>
    </source>
</evidence>
<evidence type="ECO:0000256" key="3">
    <source>
        <dbReference type="ARBA" id="ARBA00022475"/>
    </source>
</evidence>
<evidence type="ECO:0000256" key="5">
    <source>
        <dbReference type="ARBA" id="ARBA00022692"/>
    </source>
</evidence>
<sequence>MAPFNPHSSEHRLFTGHSPHARRWPTLLAVCAGCLQAASLAWPWALPEVFQFVGLIQGQALWWGQILALSVLVLLLQGSDSPRSAAWCGWWFATAWLATTFGWLFTSMHTYGELSAPLAVLAVLILAGVLAAYTAGISWCFRAVALLNKALIAIYFVALWTLAELARGLVLTGFGWGAVGYAQVNGPMAAALSWVGMYGLSALAALLAVLTAFVLGARSWQAAVPPALSGVVLLGLMHVLPAPQGVSTGSLNVTLLQGNIAQDEKFDQSSGVPKALRWYGQQLAANRSALIITPETALPLLPTQLPDAYWQALQLRFDQGAQAALVGIPLGSYTEGYTNSVVGFKPGQTDLWRYDKHHLVPFGEFIPPMFRWFTNLMNIPLGDFNRGALVQPTFDWQGQRLATSICYENLFGEELAAQFADAAKAPTMLVNLSNLGWFGEHLAMDQHLQIARVRALEFDRPFLLATNTGRTAVVDHLGRVTAALPNHVAQALTADVQGREGITPYAWWASRWGQGPLVVLSLLVVMGVWLSRKS</sequence>
<keyword evidence="3 9" id="KW-1003">Cell membrane</keyword>
<feature type="transmembrane region" description="Helical" evidence="9">
    <location>
        <begin position="27"/>
        <end position="46"/>
    </location>
</feature>